<evidence type="ECO:0000259" key="14">
    <source>
        <dbReference type="Pfam" id="PF00483"/>
    </source>
</evidence>
<dbReference type="GO" id="GO:0005085">
    <property type="term" value="F:guanyl-nucleotide exchange factor activity"/>
    <property type="evidence" value="ECO:0007669"/>
    <property type="project" value="TreeGrafter"/>
</dbReference>
<proteinExistence type="inferred from homology"/>
<evidence type="ECO:0000256" key="8">
    <source>
        <dbReference type="ARBA" id="ARBA00031190"/>
    </source>
</evidence>
<dbReference type="GO" id="GO:0003743">
    <property type="term" value="F:translation initiation factor activity"/>
    <property type="evidence" value="ECO:0007669"/>
    <property type="project" value="UniProtKB-KW"/>
</dbReference>
<feature type="compositionally biased region" description="Acidic residues" evidence="13">
    <location>
        <begin position="496"/>
        <end position="519"/>
    </location>
</feature>
<dbReference type="InterPro" id="IPR005835">
    <property type="entry name" value="NTP_transferase_dom"/>
</dbReference>
<evidence type="ECO:0000256" key="9">
    <source>
        <dbReference type="ARBA" id="ARBA00044196"/>
    </source>
</evidence>
<comment type="subunit">
    <text evidence="12">Component of the translation initiation factor 2B (eIF2B) complex which is a heterodecamer of two sets of five different subunits: alpha, beta, gamma, delta and epsilon. Subunits alpha, beta and delta comprise a regulatory subcomplex and subunits epsilon and gamma comprise a catalytic subcomplex. Within the complex, the hexameric regulatory complex resides at the center, with the two heterodimeric catalytic subcomplexes bound on opposite sides.</text>
</comment>
<dbReference type="OrthoDB" id="10250549at2759"/>
<sequence>MPRSMGLQALILCGPGTNLEALRAPDEPKALLPIANRPMVWYAVDWCHRAGLSDIHLVTPPSYSKAIETALAQNPHLTSLSPKPTVLAPEELDDNTSTGTILTLPEIQAAVSGDFLILPCDLICELPAESLIESWLLQQDDEFTRYLNPGKGSSRGGLGVWYDTTTDQTTKKTETDFVVTAPLPKTLVPSPPGSLRPHISQLVNTMTTVTLEDKTVDRLEQPKPLPIRASLIDKHPRTRILTAHRDAHIYIFPHWLLAYARSNLNLDTIAEDLVAWWAKATWQPGLAQKLHIPFSTSDSVPAILAYIHPCSPTPLPPSHPKANSDSATNKSKTPSTVTSTNNTKADQTPLILRADTPHQLLLTSLHLATLTPPHPFAHPSPRSPQASIPPNTTVTDPTSLVGPFTTIGPQSTIRDSVVSANCEIGTRARLTRCLVMDGAKVEDGAVLTGTVVGKGARVGGKCNLGECVVQGGMVVEEGTEGKGETFMGFEGGAGLEDVDGGSGGEEEAEEEDGEEGGAG</sequence>
<feature type="domain" description="EIF2B subunit epsilon/gamma LbH" evidence="15">
    <location>
        <begin position="394"/>
        <end position="479"/>
    </location>
</feature>
<dbReference type="EMBL" id="CAJPDS010000049">
    <property type="protein sequence ID" value="CAF9928697.1"/>
    <property type="molecule type" value="Genomic_DNA"/>
</dbReference>
<evidence type="ECO:0000256" key="6">
    <source>
        <dbReference type="ARBA" id="ARBA00022917"/>
    </source>
</evidence>
<dbReference type="GO" id="GO:0002183">
    <property type="term" value="P:cytoplasmic translational initiation"/>
    <property type="evidence" value="ECO:0007669"/>
    <property type="project" value="TreeGrafter"/>
</dbReference>
<dbReference type="Gene3D" id="2.160.10.10">
    <property type="entry name" value="Hexapeptide repeat proteins"/>
    <property type="match status" value="1"/>
</dbReference>
<evidence type="ECO:0000256" key="1">
    <source>
        <dbReference type="ARBA" id="ARBA00004514"/>
    </source>
</evidence>
<dbReference type="GO" id="GO:0005851">
    <property type="term" value="C:eukaryotic translation initiation factor 2B complex"/>
    <property type="evidence" value="ECO:0007669"/>
    <property type="project" value="TreeGrafter"/>
</dbReference>
<keyword evidence="5" id="KW-0396">Initiation factor</keyword>
<comment type="caution">
    <text evidence="16">The sequence shown here is derived from an EMBL/GenBank/DDBJ whole genome shotgun (WGS) entry which is preliminary data.</text>
</comment>
<keyword evidence="6" id="KW-0648">Protein biosynthesis</keyword>
<evidence type="ECO:0000259" key="15">
    <source>
        <dbReference type="Pfam" id="PF25084"/>
    </source>
</evidence>
<feature type="region of interest" description="Disordered" evidence="13">
    <location>
        <begin position="314"/>
        <end position="347"/>
    </location>
</feature>
<evidence type="ECO:0000256" key="7">
    <source>
        <dbReference type="ARBA" id="ARBA00030179"/>
    </source>
</evidence>
<feature type="compositionally biased region" description="Pro residues" evidence="13">
    <location>
        <begin position="373"/>
        <end position="382"/>
    </location>
</feature>
<comment type="subcellular location">
    <subcellularLocation>
        <location evidence="1">Cytoplasm</location>
        <location evidence="1">Cytosol</location>
    </subcellularLocation>
</comment>
<evidence type="ECO:0000256" key="10">
    <source>
        <dbReference type="ARBA" id="ARBA00044229"/>
    </source>
</evidence>
<evidence type="ECO:0000256" key="13">
    <source>
        <dbReference type="SAM" id="MobiDB-lite"/>
    </source>
</evidence>
<evidence type="ECO:0000256" key="4">
    <source>
        <dbReference type="ARBA" id="ARBA00022490"/>
    </source>
</evidence>
<dbReference type="SUPFAM" id="SSF53448">
    <property type="entry name" value="Nucleotide-diphospho-sugar transferases"/>
    <property type="match status" value="1"/>
</dbReference>
<dbReference type="Pfam" id="PF25084">
    <property type="entry name" value="LbH_EIF2B"/>
    <property type="match status" value="1"/>
</dbReference>
<dbReference type="InterPro" id="IPR051960">
    <property type="entry name" value="eIF2B_gamma"/>
</dbReference>
<accession>A0A8H3FTA3</accession>
<evidence type="ECO:0000256" key="12">
    <source>
        <dbReference type="ARBA" id="ARBA00046432"/>
    </source>
</evidence>
<dbReference type="CDD" id="cd04652">
    <property type="entry name" value="LbH_eIF2B_gamma_C"/>
    <property type="match status" value="1"/>
</dbReference>
<dbReference type="InterPro" id="IPR056764">
    <property type="entry name" value="LbH_EIF2B3/5"/>
</dbReference>
<organism evidence="16 17">
    <name type="scientific">Heterodermia speciosa</name>
    <dbReference type="NCBI Taxonomy" id="116794"/>
    <lineage>
        <taxon>Eukaryota</taxon>
        <taxon>Fungi</taxon>
        <taxon>Dikarya</taxon>
        <taxon>Ascomycota</taxon>
        <taxon>Pezizomycotina</taxon>
        <taxon>Lecanoromycetes</taxon>
        <taxon>OSLEUM clade</taxon>
        <taxon>Lecanoromycetidae</taxon>
        <taxon>Caliciales</taxon>
        <taxon>Physciaceae</taxon>
        <taxon>Heterodermia</taxon>
    </lineage>
</organism>
<dbReference type="Proteomes" id="UP000664521">
    <property type="component" value="Unassembled WGS sequence"/>
</dbReference>
<feature type="domain" description="Nucleotidyl transferase" evidence="14">
    <location>
        <begin position="14"/>
        <end position="133"/>
    </location>
</feature>
<evidence type="ECO:0000256" key="3">
    <source>
        <dbReference type="ARBA" id="ARBA00018601"/>
    </source>
</evidence>
<evidence type="ECO:0000256" key="11">
    <source>
        <dbReference type="ARBA" id="ARBA00045373"/>
    </source>
</evidence>
<comment type="function">
    <text evidence="11">Acts as a component of the translation initiation factor 2B (eIF2B) complex, which catalyzes the exchange of GDP for GTP on the eukaryotic initiation factor 2 (eIF2) complex gamma subunit. Its guanine nucleotide exchange factor activity is repressed when bound to eIF2 complex phosphorylated on the alpha subunit, thereby limiting the amount of methionyl-initiator methionine tRNA available to the ribosome and consequently global translation is repressed.</text>
</comment>
<name>A0A8H3FTA3_9LECA</name>
<keyword evidence="4" id="KW-0963">Cytoplasm</keyword>
<comment type="similarity">
    <text evidence="2">Belongs to the eIF-2B gamma/epsilon subunits family.</text>
</comment>
<gene>
    <name evidence="16" type="ORF">HETSPECPRED_006899</name>
</gene>
<feature type="compositionally biased region" description="Polar residues" evidence="13">
    <location>
        <begin position="383"/>
        <end position="398"/>
    </location>
</feature>
<feature type="region of interest" description="Disordered" evidence="13">
    <location>
        <begin position="373"/>
        <end position="398"/>
    </location>
</feature>
<dbReference type="GO" id="GO:0005829">
    <property type="term" value="C:cytosol"/>
    <property type="evidence" value="ECO:0007669"/>
    <property type="project" value="UniProtKB-SubCell"/>
</dbReference>
<feature type="region of interest" description="Disordered" evidence="13">
    <location>
        <begin position="488"/>
        <end position="519"/>
    </location>
</feature>
<evidence type="ECO:0000256" key="5">
    <source>
        <dbReference type="ARBA" id="ARBA00022540"/>
    </source>
</evidence>
<keyword evidence="17" id="KW-1185">Reference proteome</keyword>
<feature type="compositionally biased region" description="Polar residues" evidence="13">
    <location>
        <begin position="321"/>
        <end position="346"/>
    </location>
</feature>
<evidence type="ECO:0000313" key="17">
    <source>
        <dbReference type="Proteomes" id="UP000664521"/>
    </source>
</evidence>
<dbReference type="PANTHER" id="PTHR45989:SF1">
    <property type="entry name" value="TRANSLATION INITIATION FACTOR EIF-2B SUBUNIT GAMMA"/>
    <property type="match status" value="1"/>
</dbReference>
<dbReference type="InterPro" id="IPR029044">
    <property type="entry name" value="Nucleotide-diphossugar_trans"/>
</dbReference>
<reference evidence="16" key="1">
    <citation type="submission" date="2021-03" db="EMBL/GenBank/DDBJ databases">
        <authorList>
            <person name="Tagirdzhanova G."/>
        </authorList>
    </citation>
    <scope>NUCLEOTIDE SEQUENCE</scope>
</reference>
<dbReference type="AlphaFoldDB" id="A0A8H3FTA3"/>
<evidence type="ECO:0000256" key="2">
    <source>
        <dbReference type="ARBA" id="ARBA00007878"/>
    </source>
</evidence>
<dbReference type="PANTHER" id="PTHR45989">
    <property type="entry name" value="TRANSLATION INITIATION FACTOR EIF-2B SUBUNIT GAMMA"/>
    <property type="match status" value="1"/>
</dbReference>
<dbReference type="Gene3D" id="3.90.550.10">
    <property type="entry name" value="Spore Coat Polysaccharide Biosynthesis Protein SpsA, Chain A"/>
    <property type="match status" value="1"/>
</dbReference>
<dbReference type="Pfam" id="PF00483">
    <property type="entry name" value="NTP_transferase"/>
    <property type="match status" value="1"/>
</dbReference>
<evidence type="ECO:0000313" key="16">
    <source>
        <dbReference type="EMBL" id="CAF9928697.1"/>
    </source>
</evidence>
<protein>
    <recommendedName>
        <fullName evidence="3">Mannose-1-phosphate guanyltransferase</fullName>
    </recommendedName>
    <alternativeName>
        <fullName evidence="8">GDP-mannose pyrophosphorylase</fullName>
    </alternativeName>
    <alternativeName>
        <fullName evidence="7">GTP-mannose-1-phosphate guanylyltransferase</fullName>
    </alternativeName>
    <alternativeName>
        <fullName evidence="9">Translation initiation factor eIF2B subunit gamma</fullName>
    </alternativeName>
    <alternativeName>
        <fullName evidence="10">eIF2B GDP-GTP exchange factor subunit gamma</fullName>
    </alternativeName>
</protein>